<proteinExistence type="predicted"/>
<name>A0A392W6B3_9FABA</name>
<evidence type="ECO:0000313" key="1">
    <source>
        <dbReference type="EMBL" id="MCI96198.1"/>
    </source>
</evidence>
<protein>
    <submittedName>
        <fullName evidence="1">Uncharacterized protein</fullName>
    </submittedName>
</protein>
<organism evidence="1 2">
    <name type="scientific">Trifolium medium</name>
    <dbReference type="NCBI Taxonomy" id="97028"/>
    <lineage>
        <taxon>Eukaryota</taxon>
        <taxon>Viridiplantae</taxon>
        <taxon>Streptophyta</taxon>
        <taxon>Embryophyta</taxon>
        <taxon>Tracheophyta</taxon>
        <taxon>Spermatophyta</taxon>
        <taxon>Magnoliopsida</taxon>
        <taxon>eudicotyledons</taxon>
        <taxon>Gunneridae</taxon>
        <taxon>Pentapetalae</taxon>
        <taxon>rosids</taxon>
        <taxon>fabids</taxon>
        <taxon>Fabales</taxon>
        <taxon>Fabaceae</taxon>
        <taxon>Papilionoideae</taxon>
        <taxon>50 kb inversion clade</taxon>
        <taxon>NPAAA clade</taxon>
        <taxon>Hologalegina</taxon>
        <taxon>IRL clade</taxon>
        <taxon>Trifolieae</taxon>
        <taxon>Trifolium</taxon>
    </lineage>
</organism>
<comment type="caution">
    <text evidence="1">The sequence shown here is derived from an EMBL/GenBank/DDBJ whole genome shotgun (WGS) entry which is preliminary data.</text>
</comment>
<feature type="non-terminal residue" evidence="1">
    <location>
        <position position="1"/>
    </location>
</feature>
<dbReference type="Proteomes" id="UP000265520">
    <property type="component" value="Unassembled WGS sequence"/>
</dbReference>
<accession>A0A392W6B3</accession>
<dbReference type="EMBL" id="LXQA011408129">
    <property type="protein sequence ID" value="MCI96198.1"/>
    <property type="molecule type" value="Genomic_DNA"/>
</dbReference>
<sequence length="50" mass="5110">PGPPHVITVVSKPMVESAPCVKSLPDQSVQATCPVDGLPTAVQVDEKASV</sequence>
<reference evidence="1 2" key="1">
    <citation type="journal article" date="2018" name="Front. Plant Sci.">
        <title>Red Clover (Trifolium pratense) and Zigzag Clover (T. medium) - A Picture of Genomic Similarities and Differences.</title>
        <authorList>
            <person name="Dluhosova J."/>
            <person name="Istvanek J."/>
            <person name="Nedelnik J."/>
            <person name="Repkova J."/>
        </authorList>
    </citation>
    <scope>NUCLEOTIDE SEQUENCE [LARGE SCALE GENOMIC DNA]</scope>
    <source>
        <strain evidence="2">cv. 10/8</strain>
        <tissue evidence="1">Leaf</tissue>
    </source>
</reference>
<evidence type="ECO:0000313" key="2">
    <source>
        <dbReference type="Proteomes" id="UP000265520"/>
    </source>
</evidence>
<dbReference type="AlphaFoldDB" id="A0A392W6B3"/>
<keyword evidence="2" id="KW-1185">Reference proteome</keyword>